<dbReference type="GO" id="GO:0000122">
    <property type="term" value="P:negative regulation of transcription by RNA polymerase II"/>
    <property type="evidence" value="ECO:0007669"/>
    <property type="project" value="TreeGrafter"/>
</dbReference>
<dbReference type="Proteomes" id="UP000694867">
    <property type="component" value="Unplaced"/>
</dbReference>
<dbReference type="SMART" id="SM01189">
    <property type="entry name" value="ELM2"/>
    <property type="match status" value="1"/>
</dbReference>
<dbReference type="Pfam" id="PF01448">
    <property type="entry name" value="ELM2"/>
    <property type="match status" value="1"/>
</dbReference>
<feature type="compositionally biased region" description="Basic residues" evidence="2">
    <location>
        <begin position="303"/>
        <end position="312"/>
    </location>
</feature>
<gene>
    <name evidence="5" type="primary">LOC108864457</name>
</gene>
<dbReference type="RefSeq" id="XP_018495656.1">
    <property type="nucleotide sequence ID" value="XM_018640140.2"/>
</dbReference>
<dbReference type="InterPro" id="IPR040138">
    <property type="entry name" value="MIER/MTA"/>
</dbReference>
<name>A0AAJ7PA34_9ACAR</name>
<feature type="compositionally biased region" description="Low complexity" evidence="2">
    <location>
        <begin position="328"/>
        <end position="370"/>
    </location>
</feature>
<feature type="compositionally biased region" description="Gly residues" evidence="2">
    <location>
        <begin position="290"/>
        <end position="299"/>
    </location>
</feature>
<feature type="compositionally biased region" description="Polar residues" evidence="2">
    <location>
        <begin position="408"/>
        <end position="423"/>
    </location>
</feature>
<keyword evidence="1" id="KW-0539">Nucleus</keyword>
<feature type="compositionally biased region" description="Gly residues" evidence="2">
    <location>
        <begin position="377"/>
        <end position="386"/>
    </location>
</feature>
<evidence type="ECO:0000259" key="3">
    <source>
        <dbReference type="PROSITE" id="PS51156"/>
    </source>
</evidence>
<evidence type="ECO:0000256" key="2">
    <source>
        <dbReference type="SAM" id="MobiDB-lite"/>
    </source>
</evidence>
<dbReference type="InterPro" id="IPR000949">
    <property type="entry name" value="ELM2_dom"/>
</dbReference>
<dbReference type="GO" id="GO:0003713">
    <property type="term" value="F:transcription coactivator activity"/>
    <property type="evidence" value="ECO:0007669"/>
    <property type="project" value="TreeGrafter"/>
</dbReference>
<proteinExistence type="predicted"/>
<dbReference type="GO" id="GO:0042826">
    <property type="term" value="F:histone deacetylase binding"/>
    <property type="evidence" value="ECO:0007669"/>
    <property type="project" value="TreeGrafter"/>
</dbReference>
<evidence type="ECO:0000256" key="1">
    <source>
        <dbReference type="ARBA" id="ARBA00023242"/>
    </source>
</evidence>
<evidence type="ECO:0000313" key="5">
    <source>
        <dbReference type="RefSeq" id="XP_018495656.1"/>
    </source>
</evidence>
<dbReference type="PANTHER" id="PTHR10865:SF29">
    <property type="entry name" value="METASTASIS ASSOCIATED 1-LIKE, ISOFORM D"/>
    <property type="match status" value="1"/>
</dbReference>
<feature type="domain" description="ELM2" evidence="3">
    <location>
        <begin position="23"/>
        <end position="92"/>
    </location>
</feature>
<feature type="region of interest" description="Disordered" evidence="2">
    <location>
        <begin position="147"/>
        <end position="252"/>
    </location>
</feature>
<dbReference type="AlphaFoldDB" id="A0AAJ7PA34"/>
<organism evidence="4 5">
    <name type="scientific">Galendromus occidentalis</name>
    <name type="common">western predatory mite</name>
    <dbReference type="NCBI Taxonomy" id="34638"/>
    <lineage>
        <taxon>Eukaryota</taxon>
        <taxon>Metazoa</taxon>
        <taxon>Ecdysozoa</taxon>
        <taxon>Arthropoda</taxon>
        <taxon>Chelicerata</taxon>
        <taxon>Arachnida</taxon>
        <taxon>Acari</taxon>
        <taxon>Parasitiformes</taxon>
        <taxon>Mesostigmata</taxon>
        <taxon>Gamasina</taxon>
        <taxon>Phytoseioidea</taxon>
        <taxon>Phytoseiidae</taxon>
        <taxon>Typhlodrominae</taxon>
        <taxon>Galendromus</taxon>
    </lineage>
</organism>
<protein>
    <submittedName>
        <fullName evidence="5">Uncharacterized protein DDB_G0271670-like</fullName>
    </submittedName>
</protein>
<keyword evidence="4" id="KW-1185">Reference proteome</keyword>
<dbReference type="PANTHER" id="PTHR10865">
    <property type="entry name" value="METASTASIS-ASSOCIATED PROTEIN AND MESODERM INDUCTION EARLY RESPONSE PROTEIN"/>
    <property type="match status" value="1"/>
</dbReference>
<dbReference type="GO" id="GO:0016581">
    <property type="term" value="C:NuRD complex"/>
    <property type="evidence" value="ECO:0007669"/>
    <property type="project" value="TreeGrafter"/>
</dbReference>
<dbReference type="GO" id="GO:0003714">
    <property type="term" value="F:transcription corepressor activity"/>
    <property type="evidence" value="ECO:0007669"/>
    <property type="project" value="TreeGrafter"/>
</dbReference>
<feature type="compositionally biased region" description="Acidic residues" evidence="2">
    <location>
        <begin position="149"/>
        <end position="169"/>
    </location>
</feature>
<dbReference type="KEGG" id="goe:108864457"/>
<dbReference type="GeneID" id="108864457"/>
<feature type="compositionally biased region" description="Low complexity" evidence="2">
    <location>
        <begin position="213"/>
        <end position="229"/>
    </location>
</feature>
<feature type="compositionally biased region" description="Low complexity" evidence="2">
    <location>
        <begin position="387"/>
        <end position="407"/>
    </location>
</feature>
<reference evidence="5" key="1">
    <citation type="submission" date="2025-08" db="UniProtKB">
        <authorList>
            <consortium name="RefSeq"/>
        </authorList>
    </citation>
    <scope>IDENTIFICATION</scope>
</reference>
<feature type="region of interest" description="Disordered" evidence="2">
    <location>
        <begin position="276"/>
        <end position="423"/>
    </location>
</feature>
<evidence type="ECO:0000313" key="4">
    <source>
        <dbReference type="Proteomes" id="UP000694867"/>
    </source>
</evidence>
<dbReference type="PROSITE" id="PS51156">
    <property type="entry name" value="ELM2"/>
    <property type="match status" value="1"/>
</dbReference>
<accession>A0AAJ7PA34</accession>
<dbReference type="Gene3D" id="4.10.1240.50">
    <property type="match status" value="1"/>
</dbReference>
<sequence>MDSNNDVDFDAYWEEESRNKYRNRIRVGRQYQASVPPLLRPGESDDRQLEDLETQYWKPSLDDEAIHEYLSMAKAVSVFSCSLESQSHDNLQSAIRGLTEFVMKHHDPCHRDAGCRMSVKSSWTNKEAELLACALERCENANRKKMAEEYDESGSDDADGVDETSDIEADCQPSSTSALELPIDVNPPSEIKPVPARVIGRKTDSPVSDSGSPTGPAQATGTAAGGATPVSAKSRADGANTSQQLQDPSAAGQGSLKFYLKGQLILKLNAHQERKTWVEDPDNPAASSGQFGGVAGALSGGQNRRKAGRKANRSSTTSGPISWLDRGSPSLESTSSLDSHNSTSTSATTPTCAAATPTPSTTAATSTAATNALPAGGNNGGGGGGSSSSSSSSCSSSSSSAASSAANPVSQQPAPLDLSSQQS</sequence>